<gene>
    <name evidence="1" type="ORF">ABS361_01115</name>
</gene>
<name>A0AAU7XCY4_9HYPH</name>
<reference evidence="1" key="1">
    <citation type="submission" date="2024-06" db="EMBL/GenBank/DDBJ databases">
        <title>Methylostella associata gen. nov., sp. nov., a novel Ancalomicrobiaceae-affiliated facultatively methylotrophic bacteria that feed on methanotrophs of the genus Methylococcus.</title>
        <authorList>
            <person name="Saltykova V."/>
            <person name="Danilova O.V."/>
            <person name="Oshkin I.Y."/>
            <person name="Belova S.E."/>
            <person name="Pimenov N.V."/>
            <person name="Dedysh S.N."/>
        </authorList>
    </citation>
    <scope>NUCLEOTIDE SEQUENCE</scope>
    <source>
        <strain evidence="1">S20</strain>
    </source>
</reference>
<dbReference type="RefSeq" id="WP_407050027.1">
    <property type="nucleotide sequence ID" value="NZ_CP158568.1"/>
</dbReference>
<evidence type="ECO:0000313" key="1">
    <source>
        <dbReference type="EMBL" id="XBY44935.1"/>
    </source>
</evidence>
<organism evidence="1">
    <name type="scientific">Methyloraptor flagellatus</name>
    <dbReference type="NCBI Taxonomy" id="3162530"/>
    <lineage>
        <taxon>Bacteria</taxon>
        <taxon>Pseudomonadati</taxon>
        <taxon>Pseudomonadota</taxon>
        <taxon>Alphaproteobacteria</taxon>
        <taxon>Hyphomicrobiales</taxon>
        <taxon>Ancalomicrobiaceae</taxon>
        <taxon>Methyloraptor</taxon>
    </lineage>
</organism>
<dbReference type="KEGG" id="mflg:ABS361_01115"/>
<dbReference type="AlphaFoldDB" id="A0AAU7XCY4"/>
<dbReference type="EMBL" id="CP158568">
    <property type="protein sequence ID" value="XBY44935.1"/>
    <property type="molecule type" value="Genomic_DNA"/>
</dbReference>
<protein>
    <submittedName>
        <fullName evidence="1">Cell surface protein</fullName>
    </submittedName>
</protein>
<sequence length="396" mass="43885">MSDIVVKTPMQYLDKAMGTLRDLGLMPAKTEDAPIGGLLEKIATIEPDKIVIIARTLGQGSVFNEVVRNQIAGMEIGERYKAITEGFNSIRDDSKKMVDQLSDGKIDIFERATNTWMKLSRGDIADRFDKIRAIYIDVTKETKNQIEREGTILEAYRDYRGALKQAEVLALEVLKVAETRWNAAKAELDKASQAVAGFQGEATDRAKLELARDEQLRQTQDEEKRYQIAKDLSDNLTIGYNTSEVIMARLMQTTNAKERIYQQAVSFFSTNDSVLTALKASFTGMFGLNEATQSLNAMKEGVSQSLEVLADIGGKIQEEAVKAGYGPTIRADAVKKLVDSVVNFQERSTEIIAEMRDLSTKNSAEIRDAVEDGKRRIAKLVAQGQSLPNTQSLPNA</sequence>
<accession>A0AAU7XCY4</accession>
<proteinExistence type="predicted"/>